<dbReference type="Gene3D" id="2.40.50.770">
    <property type="entry name" value="RecQ-mediated genome instability protein Rmi1, C-terminal domain"/>
    <property type="match status" value="1"/>
</dbReference>
<keyword evidence="5" id="KW-1185">Reference proteome</keyword>
<evidence type="ECO:0000256" key="1">
    <source>
        <dbReference type="ARBA" id="ARBA00006395"/>
    </source>
</evidence>
<dbReference type="OMA" id="MIHGIVA"/>
<accession>A0A670YYK3</accession>
<dbReference type="GO" id="GO:0031422">
    <property type="term" value="C:RecQ family helicase-topoisomerase III complex"/>
    <property type="evidence" value="ECO:0007669"/>
    <property type="project" value="TreeGrafter"/>
</dbReference>
<dbReference type="PANTHER" id="PTHR14790:SF15">
    <property type="entry name" value="RECQ-MEDIATED GENOME INSTABILITY PROTEIN 1"/>
    <property type="match status" value="1"/>
</dbReference>
<comment type="similarity">
    <text evidence="1">Belongs to the RMI1 family.</text>
</comment>
<dbReference type="Proteomes" id="UP000472273">
    <property type="component" value="Unplaced"/>
</dbReference>
<protein>
    <recommendedName>
        <fullName evidence="2">RecQ-mediated genome instability protein 1</fullName>
    </recommendedName>
</protein>
<evidence type="ECO:0000259" key="3">
    <source>
        <dbReference type="Pfam" id="PF08585"/>
    </source>
</evidence>
<name>A0A670YYK3_PSETE</name>
<reference evidence="4" key="1">
    <citation type="submission" date="2025-08" db="UniProtKB">
        <authorList>
            <consortium name="Ensembl"/>
        </authorList>
    </citation>
    <scope>IDENTIFICATION</scope>
</reference>
<proteinExistence type="inferred from homology"/>
<dbReference type="GeneTree" id="ENSGT00940000161055"/>
<dbReference type="InterPro" id="IPR013894">
    <property type="entry name" value="RMI1_OB"/>
</dbReference>
<dbReference type="Ensembl" id="ENSPTXT00000016526.1">
    <property type="protein sequence ID" value="ENSPTXP00000016039.1"/>
    <property type="gene ID" value="ENSPTXG00000011081.1"/>
</dbReference>
<reference evidence="4" key="2">
    <citation type="submission" date="2025-09" db="UniProtKB">
        <authorList>
            <consortium name="Ensembl"/>
        </authorList>
    </citation>
    <scope>IDENTIFICATION</scope>
</reference>
<sequence>MLQLQMTDGIHHIQGMEYQPIPQLHSGLSPGTKVMIQGKVAFRLGVLLLKSENVKLLGGEVDSLLETFALERVLARLIGEEDCSPDIVRSDIAICFLP</sequence>
<dbReference type="Pfam" id="PF08585">
    <property type="entry name" value="RMI1_N_C"/>
    <property type="match status" value="1"/>
</dbReference>
<dbReference type="InterPro" id="IPR042470">
    <property type="entry name" value="RMI1_N_C_sf"/>
</dbReference>
<dbReference type="GO" id="GO:0000712">
    <property type="term" value="P:resolution of meiotic recombination intermediates"/>
    <property type="evidence" value="ECO:0007669"/>
    <property type="project" value="TreeGrafter"/>
</dbReference>
<dbReference type="GO" id="GO:0000724">
    <property type="term" value="P:double-strand break repair via homologous recombination"/>
    <property type="evidence" value="ECO:0007669"/>
    <property type="project" value="TreeGrafter"/>
</dbReference>
<dbReference type="GO" id="GO:0016604">
    <property type="term" value="C:nuclear body"/>
    <property type="evidence" value="ECO:0007669"/>
    <property type="project" value="TreeGrafter"/>
</dbReference>
<dbReference type="AlphaFoldDB" id="A0A670YYK3"/>
<feature type="domain" description="RecQ mediated genome instability protein 1 OB-fold" evidence="3">
    <location>
        <begin position="1"/>
        <end position="70"/>
    </location>
</feature>
<evidence type="ECO:0000256" key="2">
    <source>
        <dbReference type="ARBA" id="ARBA00018987"/>
    </source>
</evidence>
<dbReference type="PANTHER" id="PTHR14790">
    <property type="entry name" value="RECQ-MEDIATED GENOME INSTABILITY PROTEIN 1 RMI1"/>
    <property type="match status" value="1"/>
</dbReference>
<evidence type="ECO:0000313" key="4">
    <source>
        <dbReference type="Ensembl" id="ENSPTXP00000016039.1"/>
    </source>
</evidence>
<evidence type="ECO:0000313" key="5">
    <source>
        <dbReference type="Proteomes" id="UP000472273"/>
    </source>
</evidence>
<organism evidence="4 5">
    <name type="scientific">Pseudonaja textilis</name>
    <name type="common">Eastern brown snake</name>
    <dbReference type="NCBI Taxonomy" id="8673"/>
    <lineage>
        <taxon>Eukaryota</taxon>
        <taxon>Metazoa</taxon>
        <taxon>Chordata</taxon>
        <taxon>Craniata</taxon>
        <taxon>Vertebrata</taxon>
        <taxon>Euteleostomi</taxon>
        <taxon>Lepidosauria</taxon>
        <taxon>Squamata</taxon>
        <taxon>Bifurcata</taxon>
        <taxon>Unidentata</taxon>
        <taxon>Episquamata</taxon>
        <taxon>Toxicofera</taxon>
        <taxon>Serpentes</taxon>
        <taxon>Colubroidea</taxon>
        <taxon>Elapidae</taxon>
        <taxon>Hydrophiinae</taxon>
        <taxon>Pseudonaja</taxon>
    </lineage>
</organism>